<comment type="caution">
    <text evidence="15">The sequence shown here is derived from an EMBL/GenBank/DDBJ whole genome shotgun (WGS) entry which is preliminary data.</text>
</comment>
<dbReference type="Gene3D" id="3.30.420.40">
    <property type="match status" value="1"/>
</dbReference>
<proteinExistence type="inferred from homology"/>
<name>A0A3S3NUM9_9ACAR</name>
<comment type="similarity">
    <text evidence="3 12">Belongs to the hexokinase family.</text>
</comment>
<comment type="catalytic activity">
    <reaction evidence="11">
        <text>D-glucose + ATP = D-glucose 6-phosphate + ADP + H(+)</text>
        <dbReference type="Rhea" id="RHEA:17825"/>
        <dbReference type="ChEBI" id="CHEBI:4167"/>
        <dbReference type="ChEBI" id="CHEBI:15378"/>
        <dbReference type="ChEBI" id="CHEBI:30616"/>
        <dbReference type="ChEBI" id="CHEBI:61548"/>
        <dbReference type="ChEBI" id="CHEBI:456216"/>
        <dbReference type="EC" id="2.7.1.1"/>
    </reaction>
    <physiologicalReaction direction="left-to-right" evidence="11">
        <dbReference type="Rhea" id="RHEA:17826"/>
    </physiologicalReaction>
</comment>
<dbReference type="GO" id="GO:0005524">
    <property type="term" value="F:ATP binding"/>
    <property type="evidence" value="ECO:0007669"/>
    <property type="project" value="UniProtKB-UniRule"/>
</dbReference>
<evidence type="ECO:0000259" key="13">
    <source>
        <dbReference type="Pfam" id="PF00349"/>
    </source>
</evidence>
<evidence type="ECO:0000256" key="4">
    <source>
        <dbReference type="ARBA" id="ARBA00022679"/>
    </source>
</evidence>
<organism evidence="15 16">
    <name type="scientific">Dinothrombium tinctorium</name>
    <dbReference type="NCBI Taxonomy" id="1965070"/>
    <lineage>
        <taxon>Eukaryota</taxon>
        <taxon>Metazoa</taxon>
        <taxon>Ecdysozoa</taxon>
        <taxon>Arthropoda</taxon>
        <taxon>Chelicerata</taxon>
        <taxon>Arachnida</taxon>
        <taxon>Acari</taxon>
        <taxon>Acariformes</taxon>
        <taxon>Trombidiformes</taxon>
        <taxon>Prostigmata</taxon>
        <taxon>Anystina</taxon>
        <taxon>Parasitengona</taxon>
        <taxon>Trombidioidea</taxon>
        <taxon>Trombidiidae</taxon>
        <taxon>Dinothrombium</taxon>
    </lineage>
</organism>
<keyword evidence="5 12" id="KW-0547">Nucleotide-binding</keyword>
<protein>
    <recommendedName>
        <fullName evidence="12">Phosphotransferase</fullName>
        <ecNumber evidence="12">2.7.1.-</ecNumber>
    </recommendedName>
</protein>
<keyword evidence="7 12" id="KW-0067">ATP-binding</keyword>
<accession>A0A3S3NUM9</accession>
<dbReference type="UniPathway" id="UPA00242"/>
<dbReference type="SUPFAM" id="SSF53067">
    <property type="entry name" value="Actin-like ATPase domain"/>
    <property type="match status" value="2"/>
</dbReference>
<evidence type="ECO:0000256" key="12">
    <source>
        <dbReference type="RuleBase" id="RU362007"/>
    </source>
</evidence>
<dbReference type="Pfam" id="PF00349">
    <property type="entry name" value="Hexokinase_1"/>
    <property type="match status" value="1"/>
</dbReference>
<feature type="domain" description="Hexokinase C-terminal" evidence="14">
    <location>
        <begin position="232"/>
        <end position="463"/>
    </location>
</feature>
<gene>
    <name evidence="15" type="ORF">B4U79_08487</name>
</gene>
<comment type="pathway">
    <text evidence="2">Carbohydrate metabolism; hexose metabolism.</text>
</comment>
<comment type="pathway">
    <text evidence="1">Carbohydrate degradation; glycolysis; D-glyceraldehyde 3-phosphate and glycerone phosphate from D-glucose: step 1/4.</text>
</comment>
<dbReference type="GO" id="GO:0001678">
    <property type="term" value="P:intracellular glucose homeostasis"/>
    <property type="evidence" value="ECO:0007669"/>
    <property type="project" value="InterPro"/>
</dbReference>
<evidence type="ECO:0000256" key="10">
    <source>
        <dbReference type="ARBA" id="ARBA00047905"/>
    </source>
</evidence>
<keyword evidence="6 12" id="KW-0418">Kinase</keyword>
<dbReference type="InterPro" id="IPR022673">
    <property type="entry name" value="Hexokinase_C"/>
</dbReference>
<evidence type="ECO:0000313" key="15">
    <source>
        <dbReference type="EMBL" id="RWS02215.1"/>
    </source>
</evidence>
<dbReference type="GO" id="GO:0005739">
    <property type="term" value="C:mitochondrion"/>
    <property type="evidence" value="ECO:0007669"/>
    <property type="project" value="TreeGrafter"/>
</dbReference>
<dbReference type="FunFam" id="3.30.420.40:FF:000805">
    <property type="entry name" value="Hexokinase-2"/>
    <property type="match status" value="1"/>
</dbReference>
<dbReference type="GO" id="GO:0006006">
    <property type="term" value="P:glucose metabolic process"/>
    <property type="evidence" value="ECO:0007669"/>
    <property type="project" value="TreeGrafter"/>
</dbReference>
<evidence type="ECO:0000256" key="9">
    <source>
        <dbReference type="ARBA" id="ARBA00044613"/>
    </source>
</evidence>
<dbReference type="STRING" id="1965070.A0A3S3NUM9"/>
<evidence type="ECO:0000259" key="14">
    <source>
        <dbReference type="Pfam" id="PF03727"/>
    </source>
</evidence>
<dbReference type="PROSITE" id="PS51748">
    <property type="entry name" value="HEXOKINASE_2"/>
    <property type="match status" value="1"/>
</dbReference>
<evidence type="ECO:0000256" key="3">
    <source>
        <dbReference type="ARBA" id="ARBA00009225"/>
    </source>
</evidence>
<evidence type="ECO:0000256" key="2">
    <source>
        <dbReference type="ARBA" id="ARBA00005028"/>
    </source>
</evidence>
<keyword evidence="16" id="KW-1185">Reference proteome</keyword>
<evidence type="ECO:0000256" key="5">
    <source>
        <dbReference type="ARBA" id="ARBA00022741"/>
    </source>
</evidence>
<evidence type="ECO:0000256" key="8">
    <source>
        <dbReference type="ARBA" id="ARBA00023152"/>
    </source>
</evidence>
<reference evidence="15 16" key="1">
    <citation type="journal article" date="2018" name="Gigascience">
        <title>Genomes of trombidid mites reveal novel predicted allergens and laterally-transferred genes associated with secondary metabolism.</title>
        <authorList>
            <person name="Dong X."/>
            <person name="Chaisiri K."/>
            <person name="Xia D."/>
            <person name="Armstrong S.D."/>
            <person name="Fang Y."/>
            <person name="Donnelly M.J."/>
            <person name="Kadowaki T."/>
            <person name="McGarry J.W."/>
            <person name="Darby A.C."/>
            <person name="Makepeace B.L."/>
        </authorList>
    </citation>
    <scope>NUCLEOTIDE SEQUENCE [LARGE SCALE GENOMIC DNA]</scope>
    <source>
        <strain evidence="15">UoL-WK</strain>
    </source>
</reference>
<evidence type="ECO:0000256" key="7">
    <source>
        <dbReference type="ARBA" id="ARBA00022840"/>
    </source>
</evidence>
<keyword evidence="8 12" id="KW-0324">Glycolysis</keyword>
<dbReference type="InterPro" id="IPR022672">
    <property type="entry name" value="Hexokinase_N"/>
</dbReference>
<comment type="catalytic activity">
    <reaction evidence="10">
        <text>D-fructose + ATP = D-fructose 6-phosphate + ADP + H(+)</text>
        <dbReference type="Rhea" id="RHEA:16125"/>
        <dbReference type="ChEBI" id="CHEBI:15378"/>
        <dbReference type="ChEBI" id="CHEBI:30616"/>
        <dbReference type="ChEBI" id="CHEBI:37721"/>
        <dbReference type="ChEBI" id="CHEBI:61527"/>
        <dbReference type="ChEBI" id="CHEBI:456216"/>
        <dbReference type="EC" id="2.7.1.1"/>
    </reaction>
    <physiologicalReaction direction="left-to-right" evidence="10">
        <dbReference type="Rhea" id="RHEA:16126"/>
    </physiologicalReaction>
</comment>
<dbReference type="GO" id="GO:0006096">
    <property type="term" value="P:glycolytic process"/>
    <property type="evidence" value="ECO:0007669"/>
    <property type="project" value="UniProtKB-UniPathway"/>
</dbReference>
<dbReference type="EMBL" id="NCKU01008010">
    <property type="protein sequence ID" value="RWS02215.1"/>
    <property type="molecule type" value="Genomic_DNA"/>
</dbReference>
<dbReference type="PANTHER" id="PTHR19443:SF54">
    <property type="entry name" value="PHOSPHOTRANSFERASE"/>
    <property type="match status" value="1"/>
</dbReference>
<dbReference type="UniPathway" id="UPA00109">
    <property type="reaction ID" value="UER00180"/>
</dbReference>
<dbReference type="GO" id="GO:0005536">
    <property type="term" value="F:D-glucose binding"/>
    <property type="evidence" value="ECO:0007669"/>
    <property type="project" value="InterPro"/>
</dbReference>
<dbReference type="FunFam" id="3.40.367.20:FF:000020">
    <property type="entry name" value="Hexokinase-1"/>
    <property type="match status" value="1"/>
</dbReference>
<dbReference type="EC" id="2.7.1.-" evidence="12"/>
<dbReference type="Proteomes" id="UP000285301">
    <property type="component" value="Unassembled WGS sequence"/>
</dbReference>
<evidence type="ECO:0000313" key="16">
    <source>
        <dbReference type="Proteomes" id="UP000285301"/>
    </source>
</evidence>
<dbReference type="PRINTS" id="PR00475">
    <property type="entry name" value="HEXOKINASE"/>
</dbReference>
<keyword evidence="4 12" id="KW-0808">Transferase</keyword>
<sequence>MKDENYFFGDSEFHNPALKIENSEKLGKIHQIVDQYKLNKHQVNKIRNVFEEEMKNGLSSDQTRKGCLQCENTFVTDLPTGDEKGDYLSLDLGSTNFRVLLSRLKGRNEEAQFIVKYYDIPLEIKVGQSQKLFEHIANCIDDFLNDVPELREVHLPLGFTFSFPMVQKAINIGLLVTWTKCYDLPDVINKNAVEFLQEALNKKNLNVDVVAILNDTTGTLVKGAYSHPDCCIGLILGSGFNACYVEKAERIEKWHDEKHENVKNVLIDIECGAFGDDGCIDFIKTEEDFEIDKESLFPGSFTFEKMFSGTFVGDIVRRILLKLTSKGLLFEGKVTEKLKEKTSVTSAQVSLIDNENKDCVETRKLVADLGYEKYEEDDLRIIEYVCAVVSVRGALLVSILMAYLLDYIDRENATIAIDGSLFAHPKYKTLMTDFISALSNGKKFKLVSAKDGSGKGAGLVAAIAERLRTRK</sequence>
<evidence type="ECO:0000256" key="1">
    <source>
        <dbReference type="ARBA" id="ARBA00004888"/>
    </source>
</evidence>
<dbReference type="Gene3D" id="3.40.367.20">
    <property type="match status" value="1"/>
</dbReference>
<dbReference type="Pfam" id="PF03727">
    <property type="entry name" value="Hexokinase_2"/>
    <property type="match status" value="1"/>
</dbReference>
<dbReference type="GO" id="GO:0004340">
    <property type="term" value="F:glucokinase activity"/>
    <property type="evidence" value="ECO:0007669"/>
    <property type="project" value="TreeGrafter"/>
</dbReference>
<dbReference type="AlphaFoldDB" id="A0A3S3NUM9"/>
<dbReference type="PANTHER" id="PTHR19443">
    <property type="entry name" value="HEXOKINASE"/>
    <property type="match status" value="1"/>
</dbReference>
<feature type="domain" description="Hexokinase N-terminal" evidence="13">
    <location>
        <begin position="29"/>
        <end position="225"/>
    </location>
</feature>
<dbReference type="OrthoDB" id="6492395at2759"/>
<dbReference type="InterPro" id="IPR001312">
    <property type="entry name" value="Hexokinase"/>
</dbReference>
<dbReference type="InterPro" id="IPR043129">
    <property type="entry name" value="ATPase_NBD"/>
</dbReference>
<evidence type="ECO:0000256" key="6">
    <source>
        <dbReference type="ARBA" id="ARBA00022777"/>
    </source>
</evidence>
<evidence type="ECO:0000256" key="11">
    <source>
        <dbReference type="ARBA" id="ARBA00048160"/>
    </source>
</evidence>
<dbReference type="GO" id="GO:0005829">
    <property type="term" value="C:cytosol"/>
    <property type="evidence" value="ECO:0007669"/>
    <property type="project" value="TreeGrafter"/>
</dbReference>
<dbReference type="GO" id="GO:0008865">
    <property type="term" value="F:fructokinase activity"/>
    <property type="evidence" value="ECO:0007669"/>
    <property type="project" value="TreeGrafter"/>
</dbReference>
<comment type="catalytic activity">
    <reaction evidence="9">
        <text>a D-hexose + ATP = a D-hexose 6-phosphate + ADP + H(+)</text>
        <dbReference type="Rhea" id="RHEA:22740"/>
        <dbReference type="ChEBI" id="CHEBI:4194"/>
        <dbReference type="ChEBI" id="CHEBI:15378"/>
        <dbReference type="ChEBI" id="CHEBI:30616"/>
        <dbReference type="ChEBI" id="CHEBI:229467"/>
        <dbReference type="ChEBI" id="CHEBI:456216"/>
        <dbReference type="EC" id="2.7.1.1"/>
    </reaction>
    <physiologicalReaction direction="left-to-right" evidence="9">
        <dbReference type="Rhea" id="RHEA:22741"/>
    </physiologicalReaction>
</comment>